<comment type="caution">
    <text evidence="8">The sequence shown here is derived from an EMBL/GenBank/DDBJ whole genome shotgun (WGS) entry which is preliminary data.</text>
</comment>
<evidence type="ECO:0000256" key="5">
    <source>
        <dbReference type="ARBA" id="ARBA00023136"/>
    </source>
</evidence>
<proteinExistence type="predicted"/>
<feature type="transmembrane region" description="Helical" evidence="6">
    <location>
        <begin position="279"/>
        <end position="306"/>
    </location>
</feature>
<dbReference type="InterPro" id="IPR051449">
    <property type="entry name" value="ABC-2_transporter_component"/>
</dbReference>
<dbReference type="InterPro" id="IPR013525">
    <property type="entry name" value="ABC2_TM"/>
</dbReference>
<keyword evidence="2" id="KW-1003">Cell membrane</keyword>
<sequence length="408" mass="43416">MSSTTEQSTQRRDASAHDRRQSGAVWPLVAKREIMVKLRDKAFIGGTLFSLAIIVGVFGFQAWNAERDRTYDIAVTSESTQMGQTVREAAPTIDDAVTVELVQVSDDAAARAALDEGEADAWLHPGDAGWVLASTSQVSSQLLAVVQPTVTQSVLESNAEAAGTDVAALQQGSEVTTELLEGDEDRRGLAQAAGIVMAILFYMSAMLFGMTLASSVVEEKQSRIAEIIAASIPTRQLLIGKLVGNVALALGQLAIYVAVGLIGLSFTDLGGLLPSLSAGLLWFLVYFLVGFTCVAALFAVAGALASRTEDVQSTATPVTMLVLIMFFGSFFVGESARAVMAWIPPFSAIAMPVEVVAGEATWWEAVLALVPLIALTAVVLWAAERIYRRALLQTGGKLGYRQAWRAEV</sequence>
<keyword evidence="4 6" id="KW-1133">Transmembrane helix</keyword>
<comment type="subcellular location">
    <subcellularLocation>
        <location evidence="1">Cell membrane</location>
        <topology evidence="1">Multi-pass membrane protein</topology>
    </subcellularLocation>
</comment>
<evidence type="ECO:0000256" key="3">
    <source>
        <dbReference type="ARBA" id="ARBA00022692"/>
    </source>
</evidence>
<dbReference type="EMBL" id="VIUW01000002">
    <property type="protein sequence ID" value="TWD15923.1"/>
    <property type="molecule type" value="Genomic_DNA"/>
</dbReference>
<evidence type="ECO:0000256" key="6">
    <source>
        <dbReference type="SAM" id="Phobius"/>
    </source>
</evidence>
<dbReference type="AlphaFoldDB" id="A0A560WE19"/>
<dbReference type="PANTHER" id="PTHR30294">
    <property type="entry name" value="MEMBRANE COMPONENT OF ABC TRANSPORTER YHHJ-RELATED"/>
    <property type="match status" value="1"/>
</dbReference>
<keyword evidence="9" id="KW-1185">Reference proteome</keyword>
<dbReference type="Pfam" id="PF12698">
    <property type="entry name" value="ABC2_membrane_3"/>
    <property type="match status" value="1"/>
</dbReference>
<keyword evidence="5 6" id="KW-0472">Membrane</keyword>
<evidence type="ECO:0000313" key="9">
    <source>
        <dbReference type="Proteomes" id="UP000315628"/>
    </source>
</evidence>
<dbReference type="RefSeq" id="WP_144856921.1">
    <property type="nucleotide sequence ID" value="NZ_BAAAYT010000001.1"/>
</dbReference>
<evidence type="ECO:0000256" key="2">
    <source>
        <dbReference type="ARBA" id="ARBA00022475"/>
    </source>
</evidence>
<evidence type="ECO:0000256" key="1">
    <source>
        <dbReference type="ARBA" id="ARBA00004651"/>
    </source>
</evidence>
<feature type="transmembrane region" description="Helical" evidence="6">
    <location>
        <begin position="242"/>
        <end position="267"/>
    </location>
</feature>
<feature type="domain" description="ABC-2 type transporter transmembrane" evidence="7">
    <location>
        <begin position="41"/>
        <end position="383"/>
    </location>
</feature>
<feature type="transmembrane region" description="Helical" evidence="6">
    <location>
        <begin position="189"/>
        <end position="213"/>
    </location>
</feature>
<gene>
    <name evidence="8" type="ORF">FB557_1462</name>
</gene>
<feature type="transmembrane region" description="Helical" evidence="6">
    <location>
        <begin position="42"/>
        <end position="63"/>
    </location>
</feature>
<name>A0A560WE19_9MICO</name>
<reference evidence="8 9" key="1">
    <citation type="submission" date="2019-06" db="EMBL/GenBank/DDBJ databases">
        <title>Sequencing the genomes of 1000 actinobacteria strains.</title>
        <authorList>
            <person name="Klenk H.-P."/>
        </authorList>
    </citation>
    <scope>NUCLEOTIDE SEQUENCE [LARGE SCALE GENOMIC DNA]</scope>
    <source>
        <strain evidence="8 9">DSM 18935</strain>
    </source>
</reference>
<evidence type="ECO:0000259" key="7">
    <source>
        <dbReference type="Pfam" id="PF12698"/>
    </source>
</evidence>
<dbReference type="GO" id="GO:0140359">
    <property type="term" value="F:ABC-type transporter activity"/>
    <property type="evidence" value="ECO:0007669"/>
    <property type="project" value="InterPro"/>
</dbReference>
<protein>
    <submittedName>
        <fullName evidence="8">ABC-2 type transport system permease protein</fullName>
    </submittedName>
</protein>
<dbReference type="GO" id="GO:0005886">
    <property type="term" value="C:plasma membrane"/>
    <property type="evidence" value="ECO:0007669"/>
    <property type="project" value="UniProtKB-SubCell"/>
</dbReference>
<feature type="transmembrane region" description="Helical" evidence="6">
    <location>
        <begin position="318"/>
        <end position="342"/>
    </location>
</feature>
<evidence type="ECO:0000256" key="4">
    <source>
        <dbReference type="ARBA" id="ARBA00022989"/>
    </source>
</evidence>
<dbReference type="OrthoDB" id="3268959at2"/>
<keyword evidence="3 6" id="KW-0812">Transmembrane</keyword>
<evidence type="ECO:0000313" key="8">
    <source>
        <dbReference type="EMBL" id="TWD15923.1"/>
    </source>
</evidence>
<feature type="transmembrane region" description="Helical" evidence="6">
    <location>
        <begin position="362"/>
        <end position="383"/>
    </location>
</feature>
<accession>A0A560WE19</accession>
<dbReference type="Proteomes" id="UP000315628">
    <property type="component" value="Unassembled WGS sequence"/>
</dbReference>
<organism evidence="8 9">
    <name type="scientific">Marihabitans asiaticum</name>
    <dbReference type="NCBI Taxonomy" id="415218"/>
    <lineage>
        <taxon>Bacteria</taxon>
        <taxon>Bacillati</taxon>
        <taxon>Actinomycetota</taxon>
        <taxon>Actinomycetes</taxon>
        <taxon>Micrococcales</taxon>
        <taxon>Intrasporangiaceae</taxon>
        <taxon>Marihabitans</taxon>
    </lineage>
</organism>
<dbReference type="PANTHER" id="PTHR30294:SF29">
    <property type="entry name" value="MULTIDRUG ABC TRANSPORTER PERMEASE YBHS-RELATED"/>
    <property type="match status" value="1"/>
</dbReference>